<feature type="transmembrane region" description="Helical" evidence="1">
    <location>
        <begin position="27"/>
        <end position="47"/>
    </location>
</feature>
<dbReference type="AlphaFoldDB" id="A0A4P7DC29"/>
<evidence type="ECO:0000313" key="2">
    <source>
        <dbReference type="EMBL" id="QBR04484.1"/>
    </source>
</evidence>
<accession>A0A4P7DC29</accession>
<gene>
    <name evidence="2" type="ORF">E1956_45550</name>
</gene>
<name>A0A4P7DC29_9BURK</name>
<keyword evidence="2" id="KW-0614">Plasmid</keyword>
<keyword evidence="3" id="KW-1185">Reference proteome</keyword>
<evidence type="ECO:0000256" key="1">
    <source>
        <dbReference type="SAM" id="Phobius"/>
    </source>
</evidence>
<sequence>MAVLLALINQILTSAFALLAHENHPEIAPGLTLLFNLTLFVILIVWIRQDSKHAWRDACESGFVSPCVIQNGRTVRIRRGCARRWLVALHVELQSGFASKA</sequence>
<keyword evidence="1" id="KW-1133">Transmembrane helix</keyword>
<keyword evidence="1" id="KW-0812">Transmembrane</keyword>
<keyword evidence="1" id="KW-0472">Membrane</keyword>
<protein>
    <submittedName>
        <fullName evidence="2">Uncharacterized protein</fullName>
    </submittedName>
</protein>
<dbReference type="EMBL" id="CP038152">
    <property type="protein sequence ID" value="QBR04484.1"/>
    <property type="molecule type" value="Genomic_DNA"/>
</dbReference>
<organism evidence="2 3">
    <name type="scientific">Paraburkholderia pallida</name>
    <dbReference type="NCBI Taxonomy" id="2547399"/>
    <lineage>
        <taxon>Bacteria</taxon>
        <taxon>Pseudomonadati</taxon>
        <taxon>Pseudomonadota</taxon>
        <taxon>Betaproteobacteria</taxon>
        <taxon>Burkholderiales</taxon>
        <taxon>Burkholderiaceae</taxon>
        <taxon>Paraburkholderia</taxon>
    </lineage>
</organism>
<dbReference type="Proteomes" id="UP000295727">
    <property type="component" value="Plasmid unnamed1"/>
</dbReference>
<dbReference type="KEGG" id="ppai:E1956_45550"/>
<proteinExistence type="predicted"/>
<geneLocation type="plasmid" evidence="2 3">
    <name>unnamed1</name>
</geneLocation>
<reference evidence="2 3" key="1">
    <citation type="submission" date="2019-03" db="EMBL/GenBank/DDBJ databases">
        <title>Paraburkholderia sp. 7MH5, isolated from subtropical forest soil.</title>
        <authorList>
            <person name="Gao Z.-H."/>
            <person name="Qiu L.-H."/>
        </authorList>
    </citation>
    <scope>NUCLEOTIDE SEQUENCE [LARGE SCALE GENOMIC DNA]</scope>
    <source>
        <strain evidence="2 3">7MH5</strain>
        <plasmid evidence="2 3">unnamed1</plasmid>
    </source>
</reference>
<evidence type="ECO:0000313" key="3">
    <source>
        <dbReference type="Proteomes" id="UP000295727"/>
    </source>
</evidence>
<dbReference type="OrthoDB" id="9102946at2"/>